<name>A0A1R3IWE2_9ROSI</name>
<proteinExistence type="predicted"/>
<comment type="caution">
    <text evidence="1">The sequence shown here is derived from an EMBL/GenBank/DDBJ whole genome shotgun (WGS) entry which is preliminary data.</text>
</comment>
<evidence type="ECO:0000313" key="2">
    <source>
        <dbReference type="Proteomes" id="UP000187203"/>
    </source>
</evidence>
<dbReference type="AlphaFoldDB" id="A0A1R3IWE2"/>
<keyword evidence="2" id="KW-1185">Reference proteome</keyword>
<evidence type="ECO:0000313" key="1">
    <source>
        <dbReference type="EMBL" id="OMO86896.1"/>
    </source>
</evidence>
<dbReference type="Proteomes" id="UP000187203">
    <property type="component" value="Unassembled WGS sequence"/>
</dbReference>
<organism evidence="1 2">
    <name type="scientific">Corchorus olitorius</name>
    <dbReference type="NCBI Taxonomy" id="93759"/>
    <lineage>
        <taxon>Eukaryota</taxon>
        <taxon>Viridiplantae</taxon>
        <taxon>Streptophyta</taxon>
        <taxon>Embryophyta</taxon>
        <taxon>Tracheophyta</taxon>
        <taxon>Spermatophyta</taxon>
        <taxon>Magnoliopsida</taxon>
        <taxon>eudicotyledons</taxon>
        <taxon>Gunneridae</taxon>
        <taxon>Pentapetalae</taxon>
        <taxon>rosids</taxon>
        <taxon>malvids</taxon>
        <taxon>Malvales</taxon>
        <taxon>Malvaceae</taxon>
        <taxon>Grewioideae</taxon>
        <taxon>Apeibeae</taxon>
        <taxon>Corchorus</taxon>
    </lineage>
</organism>
<sequence>MEFRKRPYRFEIMWTSDPQCEQIISKAWNEQVQGSAAYNLTRRIQNTKERLKEWNKSHFGNLFYRKKQLEEELA</sequence>
<dbReference type="EMBL" id="AWUE01017495">
    <property type="protein sequence ID" value="OMO86896.1"/>
    <property type="molecule type" value="Genomic_DNA"/>
</dbReference>
<dbReference type="OrthoDB" id="1881450at2759"/>
<reference evidence="2" key="1">
    <citation type="submission" date="2013-09" db="EMBL/GenBank/DDBJ databases">
        <title>Corchorus olitorius genome sequencing.</title>
        <authorList>
            <person name="Alam M."/>
            <person name="Haque M.S."/>
            <person name="Islam M.S."/>
            <person name="Emdad E.M."/>
            <person name="Islam M.M."/>
            <person name="Ahmed B."/>
            <person name="Halim A."/>
            <person name="Hossen Q.M.M."/>
            <person name="Hossain M.Z."/>
            <person name="Ahmed R."/>
            <person name="Khan M.M."/>
            <person name="Islam R."/>
            <person name="Rashid M.M."/>
            <person name="Khan S.A."/>
            <person name="Rahman M.S."/>
            <person name="Alam M."/>
            <person name="Yahiya A.S."/>
            <person name="Khan M.S."/>
            <person name="Azam M.S."/>
            <person name="Haque T."/>
            <person name="Lashkar M.Z.H."/>
            <person name="Akhand A.I."/>
            <person name="Morshed G."/>
            <person name="Roy S."/>
            <person name="Uddin K.S."/>
            <person name="Rabeya T."/>
            <person name="Hossain A.S."/>
            <person name="Chowdhury A."/>
            <person name="Snigdha A.R."/>
            <person name="Mortoza M.S."/>
            <person name="Matin S.A."/>
            <person name="Hoque S.M.E."/>
            <person name="Islam M.K."/>
            <person name="Roy D.K."/>
            <person name="Haider R."/>
            <person name="Moosa M.M."/>
            <person name="Elias S.M."/>
            <person name="Hasan A.M."/>
            <person name="Jahan S."/>
            <person name="Shafiuddin M."/>
            <person name="Mahmood N."/>
            <person name="Shommy N.S."/>
        </authorList>
    </citation>
    <scope>NUCLEOTIDE SEQUENCE [LARGE SCALE GENOMIC DNA]</scope>
    <source>
        <strain evidence="2">cv. O-4</strain>
    </source>
</reference>
<accession>A0A1R3IWE2</accession>
<protein>
    <submittedName>
        <fullName evidence="1">Uncharacterized protein</fullName>
    </submittedName>
</protein>
<gene>
    <name evidence="1" type="ORF">COLO4_20866</name>
</gene>